<comment type="catalytic activity">
    <reaction evidence="1 13 16">
        <text>(2R)-3-phosphoglycerate + ATP = (2R)-3-phospho-glyceroyl phosphate + ADP</text>
        <dbReference type="Rhea" id="RHEA:14801"/>
        <dbReference type="ChEBI" id="CHEBI:30616"/>
        <dbReference type="ChEBI" id="CHEBI:57604"/>
        <dbReference type="ChEBI" id="CHEBI:58272"/>
        <dbReference type="ChEBI" id="CHEBI:456216"/>
        <dbReference type="EC" id="2.7.2.3"/>
    </reaction>
</comment>
<dbReference type="GO" id="GO:0005524">
    <property type="term" value="F:ATP binding"/>
    <property type="evidence" value="ECO:0007669"/>
    <property type="project" value="UniProtKB-KW"/>
</dbReference>
<comment type="subunit">
    <text evidence="4 13">Monomer.</text>
</comment>
<feature type="binding site" evidence="13 15">
    <location>
        <begin position="352"/>
        <end position="355"/>
    </location>
    <ligand>
        <name>ATP</name>
        <dbReference type="ChEBI" id="CHEBI:30616"/>
    </ligand>
</feature>
<feature type="binding site" evidence="13">
    <location>
        <position position="154"/>
    </location>
    <ligand>
        <name>substrate</name>
    </ligand>
</feature>
<feature type="binding site" evidence="14">
    <location>
        <position position="121"/>
    </location>
    <ligand>
        <name>(2R)-3-phosphoglycerate</name>
        <dbReference type="ChEBI" id="CHEBI:58272"/>
    </ligand>
</feature>
<evidence type="ECO:0000256" key="7">
    <source>
        <dbReference type="ARBA" id="ARBA00022490"/>
    </source>
</evidence>
<keyword evidence="7 13" id="KW-0963">Cytoplasm</keyword>
<feature type="binding site" evidence="13 14">
    <location>
        <begin position="25"/>
        <end position="27"/>
    </location>
    <ligand>
        <name>substrate</name>
    </ligand>
</feature>
<protein>
    <recommendedName>
        <fullName evidence="6 13">Phosphoglycerate kinase</fullName>
        <ecNumber evidence="5 13">2.7.2.3</ecNumber>
    </recommendedName>
</protein>
<dbReference type="Proteomes" id="UP000241848">
    <property type="component" value="Unassembled WGS sequence"/>
</dbReference>
<keyword evidence="9 13" id="KW-0547">Nucleotide-binding</keyword>
<dbReference type="PRINTS" id="PR00477">
    <property type="entry name" value="PHGLYCKINASE"/>
</dbReference>
<evidence type="ECO:0000256" key="4">
    <source>
        <dbReference type="ARBA" id="ARBA00011245"/>
    </source>
</evidence>
<dbReference type="GO" id="GO:0043531">
    <property type="term" value="F:ADP binding"/>
    <property type="evidence" value="ECO:0007669"/>
    <property type="project" value="TreeGrafter"/>
</dbReference>
<proteinExistence type="inferred from homology"/>
<comment type="subcellular location">
    <subcellularLocation>
        <location evidence="13">Cytoplasm</location>
    </subcellularLocation>
</comment>
<feature type="binding site" evidence="14">
    <location>
        <position position="41"/>
    </location>
    <ligand>
        <name>(2R)-3-phosphoglycerate</name>
        <dbReference type="ChEBI" id="CHEBI:58272"/>
    </ligand>
</feature>
<evidence type="ECO:0000256" key="15">
    <source>
        <dbReference type="PIRSR" id="PIRSR000724-2"/>
    </source>
</evidence>
<accession>A0A2T2WJ84</accession>
<dbReference type="EC" id="2.7.2.3" evidence="5 13"/>
<keyword evidence="8 13" id="KW-0808">Transferase</keyword>
<dbReference type="SUPFAM" id="SSF53748">
    <property type="entry name" value="Phosphoglycerate kinase"/>
    <property type="match status" value="1"/>
</dbReference>
<dbReference type="PANTHER" id="PTHR11406">
    <property type="entry name" value="PHOSPHOGLYCERATE KINASE"/>
    <property type="match status" value="1"/>
</dbReference>
<dbReference type="PANTHER" id="PTHR11406:SF23">
    <property type="entry name" value="PHOSPHOGLYCERATE KINASE 1, CHLOROPLASTIC-RELATED"/>
    <property type="match status" value="1"/>
</dbReference>
<keyword evidence="11 13" id="KW-0067">ATP-binding</keyword>
<dbReference type="FunFam" id="3.40.50.1260:FF:000006">
    <property type="entry name" value="Phosphoglycerate kinase"/>
    <property type="match status" value="1"/>
</dbReference>
<organism evidence="17 18">
    <name type="scientific">Sulfobacillus acidophilus</name>
    <dbReference type="NCBI Taxonomy" id="53633"/>
    <lineage>
        <taxon>Bacteria</taxon>
        <taxon>Bacillati</taxon>
        <taxon>Bacillota</taxon>
        <taxon>Clostridia</taxon>
        <taxon>Eubacteriales</taxon>
        <taxon>Clostridiales Family XVII. Incertae Sedis</taxon>
        <taxon>Sulfobacillus</taxon>
    </lineage>
</organism>
<evidence type="ECO:0000256" key="5">
    <source>
        <dbReference type="ARBA" id="ARBA00013061"/>
    </source>
</evidence>
<evidence type="ECO:0000256" key="3">
    <source>
        <dbReference type="ARBA" id="ARBA00008982"/>
    </source>
</evidence>
<evidence type="ECO:0000256" key="11">
    <source>
        <dbReference type="ARBA" id="ARBA00022840"/>
    </source>
</evidence>
<feature type="binding site" evidence="13 14">
    <location>
        <begin position="64"/>
        <end position="67"/>
    </location>
    <ligand>
        <name>substrate</name>
    </ligand>
</feature>
<name>A0A2T2WJ84_9FIRM</name>
<comment type="caution">
    <text evidence="13">Lacks conserved residue(s) required for the propagation of feature annotation.</text>
</comment>
<evidence type="ECO:0000256" key="14">
    <source>
        <dbReference type="PIRSR" id="PIRSR000724-1"/>
    </source>
</evidence>
<dbReference type="GO" id="GO:0006094">
    <property type="term" value="P:gluconeogenesis"/>
    <property type="evidence" value="ECO:0007669"/>
    <property type="project" value="TreeGrafter"/>
</dbReference>
<evidence type="ECO:0000256" key="13">
    <source>
        <dbReference type="HAMAP-Rule" id="MF_00145"/>
    </source>
</evidence>
<dbReference type="InterPro" id="IPR001576">
    <property type="entry name" value="Phosphoglycerate_kinase"/>
</dbReference>
<dbReference type="Gene3D" id="3.40.50.1260">
    <property type="entry name" value="Phosphoglycerate kinase, N-terminal domain"/>
    <property type="match status" value="2"/>
</dbReference>
<dbReference type="PIRSF" id="PIRSF000724">
    <property type="entry name" value="Pgk"/>
    <property type="match status" value="1"/>
</dbReference>
<feature type="binding site" evidence="13">
    <location>
        <position position="121"/>
    </location>
    <ligand>
        <name>substrate</name>
    </ligand>
</feature>
<evidence type="ECO:0000256" key="9">
    <source>
        <dbReference type="ARBA" id="ARBA00022741"/>
    </source>
</evidence>
<evidence type="ECO:0000256" key="16">
    <source>
        <dbReference type="RuleBase" id="RU000532"/>
    </source>
</evidence>
<gene>
    <name evidence="13 17" type="primary">pgk</name>
    <name evidence="17" type="ORF">C7B45_07285</name>
</gene>
<comment type="pathway">
    <text evidence="2 13">Carbohydrate degradation; glycolysis; pyruvate from D-glyceraldehyde 3-phosphate: step 2/5.</text>
</comment>
<evidence type="ECO:0000256" key="10">
    <source>
        <dbReference type="ARBA" id="ARBA00022777"/>
    </source>
</evidence>
<evidence type="ECO:0000313" key="17">
    <source>
        <dbReference type="EMBL" id="PSR22304.1"/>
    </source>
</evidence>
<feature type="binding site" evidence="13 15">
    <location>
        <position position="204"/>
    </location>
    <ligand>
        <name>ATP</name>
        <dbReference type="ChEBI" id="CHEBI:30616"/>
    </ligand>
</feature>
<comment type="similarity">
    <text evidence="3 13 16">Belongs to the phosphoglycerate kinase family.</text>
</comment>
<evidence type="ECO:0000256" key="1">
    <source>
        <dbReference type="ARBA" id="ARBA00000642"/>
    </source>
</evidence>
<dbReference type="GO" id="GO:0005829">
    <property type="term" value="C:cytosol"/>
    <property type="evidence" value="ECO:0007669"/>
    <property type="project" value="TreeGrafter"/>
</dbReference>
<feature type="binding site" evidence="13 15">
    <location>
        <position position="326"/>
    </location>
    <ligand>
        <name>ATP</name>
        <dbReference type="ChEBI" id="CHEBI:30616"/>
    </ligand>
</feature>
<keyword evidence="10 13" id="KW-0418">Kinase</keyword>
<dbReference type="InterPro" id="IPR015824">
    <property type="entry name" value="Phosphoglycerate_kinase_N"/>
</dbReference>
<dbReference type="FunFam" id="3.40.50.1260:FF:000031">
    <property type="entry name" value="Phosphoglycerate kinase 1"/>
    <property type="match status" value="1"/>
</dbReference>
<dbReference type="Pfam" id="PF00162">
    <property type="entry name" value="PGK"/>
    <property type="match status" value="1"/>
</dbReference>
<dbReference type="AlphaFoldDB" id="A0A2T2WJ84"/>
<evidence type="ECO:0000256" key="12">
    <source>
        <dbReference type="ARBA" id="ARBA00023152"/>
    </source>
</evidence>
<dbReference type="GO" id="GO:0006096">
    <property type="term" value="P:glycolytic process"/>
    <property type="evidence" value="ECO:0007669"/>
    <property type="project" value="UniProtKB-UniRule"/>
</dbReference>
<evidence type="ECO:0000256" key="8">
    <source>
        <dbReference type="ARBA" id="ARBA00022679"/>
    </source>
</evidence>
<evidence type="ECO:0000256" key="2">
    <source>
        <dbReference type="ARBA" id="ARBA00004838"/>
    </source>
</evidence>
<evidence type="ECO:0000313" key="18">
    <source>
        <dbReference type="Proteomes" id="UP000241848"/>
    </source>
</evidence>
<comment type="caution">
    <text evidence="17">The sequence shown here is derived from an EMBL/GenBank/DDBJ whole genome shotgun (WGS) entry which is preliminary data.</text>
</comment>
<feature type="binding site" evidence="13">
    <location>
        <position position="41"/>
    </location>
    <ligand>
        <name>substrate</name>
    </ligand>
</feature>
<dbReference type="EMBL" id="PXYV01000019">
    <property type="protein sequence ID" value="PSR22304.1"/>
    <property type="molecule type" value="Genomic_DNA"/>
</dbReference>
<evidence type="ECO:0000256" key="6">
    <source>
        <dbReference type="ARBA" id="ARBA00016471"/>
    </source>
</evidence>
<dbReference type="HAMAP" id="MF_00145">
    <property type="entry name" value="Phosphoglyc_kinase"/>
    <property type="match status" value="1"/>
</dbReference>
<reference evidence="17 18" key="1">
    <citation type="journal article" date="2014" name="BMC Genomics">
        <title>Comparison of environmental and isolate Sulfobacillus genomes reveals diverse carbon, sulfur, nitrogen, and hydrogen metabolisms.</title>
        <authorList>
            <person name="Justice N.B."/>
            <person name="Norman A."/>
            <person name="Brown C.T."/>
            <person name="Singh A."/>
            <person name="Thomas B.C."/>
            <person name="Banfield J.F."/>
        </authorList>
    </citation>
    <scope>NUCLEOTIDE SEQUENCE [LARGE SCALE GENOMIC DNA]</scope>
    <source>
        <strain evidence="17">AMDSBA3</strain>
    </source>
</reference>
<sequence length="399" mass="41965">MSSHAVRTLDDLGAIAGKRILVRVDFNVPVDDAGQITDDTRIQGALPTIRELVQAGGRVILMSHRGRPKGWGGASLDVVANRLAELLGTKVAFVDDVVGEAAGKAVADLSAGQVLLLQNLRYEAGEKAGDRLFAQKLARLGDVYVNDAFGTAHRADASVALVPEILPGYAGRLLMRELEVLGHLVTDAAHPYWAIIGGSKVSDKVSLLGALLTKVDGLIVGGGMANTFLSAQGYDMGASRVEPDAVNLARDLLSRAHERKITVVLPREVVAAQGFREDAPARVAAPGTLRADEMALDVAASSVDEMLQQVHNAKTIFWNGPLGVFEWERFQEGTMRMAHGLAELSAEVVVGGGDSVAAVRRAGVSDRLAHISTGGGAALELLEGKTLPGVAALMTSPKE</sequence>
<dbReference type="GO" id="GO:0004618">
    <property type="term" value="F:phosphoglycerate kinase activity"/>
    <property type="evidence" value="ECO:0007669"/>
    <property type="project" value="UniProtKB-UniRule"/>
</dbReference>
<feature type="binding site" evidence="14">
    <location>
        <position position="154"/>
    </location>
    <ligand>
        <name>(2R)-3-phosphoglycerate</name>
        <dbReference type="ChEBI" id="CHEBI:58272"/>
    </ligand>
</feature>
<keyword evidence="12 13" id="KW-0324">Glycolysis</keyword>
<dbReference type="UniPathway" id="UPA00109">
    <property type="reaction ID" value="UER00185"/>
</dbReference>
<dbReference type="InterPro" id="IPR036043">
    <property type="entry name" value="Phosphoglycerate_kinase_sf"/>
</dbReference>